<feature type="region of interest" description="Disordered" evidence="1">
    <location>
        <begin position="1"/>
        <end position="66"/>
    </location>
</feature>
<dbReference type="SUPFAM" id="SSF57959">
    <property type="entry name" value="Leucine zipper domain"/>
    <property type="match status" value="1"/>
</dbReference>
<dbReference type="AlphaFoldDB" id="A0AAV9VC53"/>
<keyword evidence="4" id="KW-1185">Reference proteome</keyword>
<dbReference type="GO" id="GO:0003700">
    <property type="term" value="F:DNA-binding transcription factor activity"/>
    <property type="evidence" value="ECO:0007669"/>
    <property type="project" value="InterPro"/>
</dbReference>
<reference evidence="3 4" key="1">
    <citation type="submission" date="2019-10" db="EMBL/GenBank/DDBJ databases">
        <authorList>
            <person name="Palmer J.M."/>
        </authorList>
    </citation>
    <scope>NUCLEOTIDE SEQUENCE [LARGE SCALE GENOMIC DNA]</scope>
    <source>
        <strain evidence="3 4">TWF696</strain>
    </source>
</reference>
<dbReference type="Gene3D" id="1.20.5.170">
    <property type="match status" value="1"/>
</dbReference>
<feature type="compositionally biased region" description="Polar residues" evidence="1">
    <location>
        <begin position="280"/>
        <end position="291"/>
    </location>
</feature>
<dbReference type="PANTHER" id="PTHR39607:SF1">
    <property type="entry name" value="B-ZIP TRANSCRIPTION FACTOR (EUROFUNG)"/>
    <property type="match status" value="1"/>
</dbReference>
<feature type="compositionally biased region" description="Polar residues" evidence="1">
    <location>
        <begin position="87"/>
        <end position="101"/>
    </location>
</feature>
<accession>A0AAV9VC53</accession>
<dbReference type="InterPro" id="IPR052635">
    <property type="entry name" value="Sec_Metab_Biosynth_Reg"/>
</dbReference>
<dbReference type="PROSITE" id="PS00036">
    <property type="entry name" value="BZIP_BASIC"/>
    <property type="match status" value="1"/>
</dbReference>
<evidence type="ECO:0000259" key="2">
    <source>
        <dbReference type="PROSITE" id="PS00036"/>
    </source>
</evidence>
<protein>
    <recommendedName>
        <fullName evidence="2">BZIP domain-containing protein</fullName>
    </recommendedName>
</protein>
<gene>
    <name evidence="3" type="ORF">TWF696_000310</name>
</gene>
<name>A0AAV9VC53_9PEZI</name>
<evidence type="ECO:0000313" key="3">
    <source>
        <dbReference type="EMBL" id="KAK6359143.1"/>
    </source>
</evidence>
<sequence>MQSFFQLHAEPTTTMPASQPMLHTMPADMTPRKRSKSPSNSSLSQARPEEDWTKITDLAERRRIQNRIAQRNYRKKLKRRLLELENRASSPETDSPPQSRASPGETPYIFPRQTAQQEHATKRRSLSHLPQPKAPFHSPPLYQQQPRKQERRHTMLSPPTPGFYGIPDNMPQAYPMKPYPSCPPAILPLPFNPEEMMETTQLAYDPYLQQAMAAGTYDPSGQFSDGLRISPDIVDLATEQDLLWTGEPSWQNTAWDFPEEHASLQYVQDWNMRMAASPASDMTRSASSYTGTKHEGDVSGSEEDREFEDGLYGIKNELLDEDVLQWADFWKEQQLHDELPQNQGLTP</sequence>
<evidence type="ECO:0000256" key="1">
    <source>
        <dbReference type="SAM" id="MobiDB-lite"/>
    </source>
</evidence>
<feature type="region of interest" description="Disordered" evidence="1">
    <location>
        <begin position="278"/>
        <end position="306"/>
    </location>
</feature>
<feature type="domain" description="BZIP" evidence="2">
    <location>
        <begin position="61"/>
        <end position="76"/>
    </location>
</feature>
<proteinExistence type="predicted"/>
<feature type="compositionally biased region" description="Polar residues" evidence="1">
    <location>
        <begin position="1"/>
        <end position="17"/>
    </location>
</feature>
<feature type="region of interest" description="Disordered" evidence="1">
    <location>
        <begin position="85"/>
        <end position="161"/>
    </location>
</feature>
<dbReference type="CDD" id="cd14688">
    <property type="entry name" value="bZIP_YAP"/>
    <property type="match status" value="1"/>
</dbReference>
<dbReference type="InterPro" id="IPR004827">
    <property type="entry name" value="bZIP"/>
</dbReference>
<organism evidence="3 4">
    <name type="scientific">Orbilia brochopaga</name>
    <dbReference type="NCBI Taxonomy" id="3140254"/>
    <lineage>
        <taxon>Eukaryota</taxon>
        <taxon>Fungi</taxon>
        <taxon>Dikarya</taxon>
        <taxon>Ascomycota</taxon>
        <taxon>Pezizomycotina</taxon>
        <taxon>Orbiliomycetes</taxon>
        <taxon>Orbiliales</taxon>
        <taxon>Orbiliaceae</taxon>
        <taxon>Orbilia</taxon>
    </lineage>
</organism>
<evidence type="ECO:0000313" key="4">
    <source>
        <dbReference type="Proteomes" id="UP001375240"/>
    </source>
</evidence>
<dbReference type="EMBL" id="JAVHNQ010000001">
    <property type="protein sequence ID" value="KAK6359143.1"/>
    <property type="molecule type" value="Genomic_DNA"/>
</dbReference>
<comment type="caution">
    <text evidence="3">The sequence shown here is derived from an EMBL/GenBank/DDBJ whole genome shotgun (WGS) entry which is preliminary data.</text>
</comment>
<dbReference type="Proteomes" id="UP001375240">
    <property type="component" value="Unassembled WGS sequence"/>
</dbReference>
<dbReference type="PANTHER" id="PTHR39607">
    <property type="entry name" value="XANTHOCILLIN BIOSYNTHESIS CLUSTER TRANSCRIPTION FACTOR XANC-RELATED"/>
    <property type="match status" value="1"/>
</dbReference>
<feature type="compositionally biased region" description="Basic and acidic residues" evidence="1">
    <location>
        <begin position="47"/>
        <end position="63"/>
    </location>
</feature>
<dbReference type="InterPro" id="IPR046347">
    <property type="entry name" value="bZIP_sf"/>
</dbReference>